<dbReference type="InterPro" id="IPR036396">
    <property type="entry name" value="Cyt_P450_sf"/>
</dbReference>
<dbReference type="GO" id="GO:0016020">
    <property type="term" value="C:membrane"/>
    <property type="evidence" value="ECO:0007669"/>
    <property type="project" value="UniProtKB-SubCell"/>
</dbReference>
<organism evidence="11 12">
    <name type="scientific">Vitis vinifera</name>
    <name type="common">Grape</name>
    <dbReference type="NCBI Taxonomy" id="29760"/>
    <lineage>
        <taxon>Eukaryota</taxon>
        <taxon>Viridiplantae</taxon>
        <taxon>Streptophyta</taxon>
        <taxon>Embryophyta</taxon>
        <taxon>Tracheophyta</taxon>
        <taxon>Spermatophyta</taxon>
        <taxon>Magnoliopsida</taxon>
        <taxon>eudicotyledons</taxon>
        <taxon>Gunneridae</taxon>
        <taxon>Pentapetalae</taxon>
        <taxon>rosids</taxon>
        <taxon>Vitales</taxon>
        <taxon>Vitaceae</taxon>
        <taxon>Viteae</taxon>
        <taxon>Vitis</taxon>
    </lineage>
</organism>
<keyword evidence="8" id="KW-0408">Iron</keyword>
<keyword evidence="5" id="KW-0479">Metal-binding</keyword>
<dbReference type="GO" id="GO:0016705">
    <property type="term" value="F:oxidoreductase activity, acting on paired donors, with incorporation or reduction of molecular oxygen"/>
    <property type="evidence" value="ECO:0007669"/>
    <property type="project" value="InterPro"/>
</dbReference>
<keyword evidence="6" id="KW-1133">Transmembrane helix</keyword>
<evidence type="ECO:0000256" key="7">
    <source>
        <dbReference type="ARBA" id="ARBA00023002"/>
    </source>
</evidence>
<evidence type="ECO:0000256" key="9">
    <source>
        <dbReference type="ARBA" id="ARBA00023033"/>
    </source>
</evidence>
<evidence type="ECO:0000256" key="4">
    <source>
        <dbReference type="ARBA" id="ARBA00022692"/>
    </source>
</evidence>
<protein>
    <submittedName>
        <fullName evidence="11">Cytochrome P450 714B1</fullName>
    </submittedName>
</protein>
<evidence type="ECO:0000256" key="5">
    <source>
        <dbReference type="ARBA" id="ARBA00022723"/>
    </source>
</evidence>
<comment type="subcellular location">
    <subcellularLocation>
        <location evidence="1">Membrane</location>
        <topology evidence="1">Single-pass membrane protein</topology>
    </subcellularLocation>
</comment>
<proteinExistence type="inferred from homology"/>
<dbReference type="GO" id="GO:0005506">
    <property type="term" value="F:iron ion binding"/>
    <property type="evidence" value="ECO:0007669"/>
    <property type="project" value="InterPro"/>
</dbReference>
<keyword evidence="3" id="KW-0349">Heme</keyword>
<evidence type="ECO:0000256" key="8">
    <source>
        <dbReference type="ARBA" id="ARBA00023004"/>
    </source>
</evidence>
<dbReference type="Gene3D" id="1.10.630.10">
    <property type="entry name" value="Cytochrome P450"/>
    <property type="match status" value="1"/>
</dbReference>
<keyword evidence="4" id="KW-0812">Transmembrane</keyword>
<reference evidence="11 12" key="1">
    <citation type="journal article" date="2018" name="PLoS Genet.">
        <title>Population sequencing reveals clonal diversity and ancestral inbreeding in the grapevine cultivar Chardonnay.</title>
        <authorList>
            <person name="Roach M.J."/>
            <person name="Johnson D.L."/>
            <person name="Bohlmann J."/>
            <person name="van Vuuren H.J."/>
            <person name="Jones S.J."/>
            <person name="Pretorius I.S."/>
            <person name="Schmidt S.A."/>
            <person name="Borneman A.R."/>
        </authorList>
    </citation>
    <scope>NUCLEOTIDE SEQUENCE [LARGE SCALE GENOMIC DNA]</scope>
    <source>
        <strain evidence="12">cv. Chardonnay</strain>
        <tissue evidence="11">Leaf</tissue>
    </source>
</reference>
<name>A0A438IER9_VITVI</name>
<comment type="similarity">
    <text evidence="2">Belongs to the cytochrome P450 family.</text>
</comment>
<evidence type="ECO:0000256" key="6">
    <source>
        <dbReference type="ARBA" id="ARBA00022989"/>
    </source>
</evidence>
<evidence type="ECO:0000256" key="3">
    <source>
        <dbReference type="ARBA" id="ARBA00022617"/>
    </source>
</evidence>
<accession>A0A438IER9</accession>
<dbReference type="GO" id="GO:0020037">
    <property type="term" value="F:heme binding"/>
    <property type="evidence" value="ECO:0007669"/>
    <property type="project" value="InterPro"/>
</dbReference>
<evidence type="ECO:0000313" key="11">
    <source>
        <dbReference type="EMBL" id="RVW95240.1"/>
    </source>
</evidence>
<evidence type="ECO:0000256" key="1">
    <source>
        <dbReference type="ARBA" id="ARBA00004167"/>
    </source>
</evidence>
<keyword evidence="9" id="KW-0503">Monooxygenase</keyword>
<dbReference type="PANTHER" id="PTHR24282:SF26">
    <property type="entry name" value="CYTOCHROME P450"/>
    <property type="match status" value="1"/>
</dbReference>
<evidence type="ECO:0000313" key="12">
    <source>
        <dbReference type="Proteomes" id="UP000288805"/>
    </source>
</evidence>
<dbReference type="InterPro" id="IPR050665">
    <property type="entry name" value="Cytochrome_P450_Monooxygen"/>
</dbReference>
<evidence type="ECO:0000256" key="10">
    <source>
        <dbReference type="ARBA" id="ARBA00023136"/>
    </source>
</evidence>
<dbReference type="GO" id="GO:0004497">
    <property type="term" value="F:monooxygenase activity"/>
    <property type="evidence" value="ECO:0007669"/>
    <property type="project" value="UniProtKB-KW"/>
</dbReference>
<dbReference type="PANTHER" id="PTHR24282">
    <property type="entry name" value="CYTOCHROME P450 FAMILY MEMBER"/>
    <property type="match status" value="1"/>
</dbReference>
<dbReference type="AlphaFoldDB" id="A0A438IER9"/>
<dbReference type="Proteomes" id="UP000288805">
    <property type="component" value="Unassembled WGS sequence"/>
</dbReference>
<evidence type="ECO:0000256" key="2">
    <source>
        <dbReference type="ARBA" id="ARBA00010617"/>
    </source>
</evidence>
<gene>
    <name evidence="11" type="primary">CYP714B1</name>
    <name evidence="11" type="ORF">CK203_034141</name>
</gene>
<sequence>MVKYISLCTSLSLGRPSFASKDRRPLFGEGILSSNGSVWAYQKKIIAPELYMDKVKYSSGVLLDQVHTSMEIQPFKRSVLKGMVNSMVDSTTIVLRTWENSVDNEEGVADIRVDEDLRRVSADIISRACLEAAIPKEKTYS</sequence>
<keyword evidence="7" id="KW-0560">Oxidoreductase</keyword>
<keyword evidence="10" id="KW-0472">Membrane</keyword>
<comment type="caution">
    <text evidence="11">The sequence shown here is derived from an EMBL/GenBank/DDBJ whole genome shotgun (WGS) entry which is preliminary data.</text>
</comment>
<dbReference type="EMBL" id="QGNW01000115">
    <property type="protein sequence ID" value="RVW95240.1"/>
    <property type="molecule type" value="Genomic_DNA"/>
</dbReference>